<sequence length="99" mass="11165">MFTPRVVMWMQPFATSTFMVYASLQAGKLFNDPEDLERKVVELVDMAIEGCELDAVAFGILSRAISKGGTKRFPEAMKALEFLMRNNSKRGTQLWIQTG</sequence>
<accession>A0ACC2L9E0</accession>
<organism evidence="1 2">
    <name type="scientific">Persea americana</name>
    <name type="common">Avocado</name>
    <dbReference type="NCBI Taxonomy" id="3435"/>
    <lineage>
        <taxon>Eukaryota</taxon>
        <taxon>Viridiplantae</taxon>
        <taxon>Streptophyta</taxon>
        <taxon>Embryophyta</taxon>
        <taxon>Tracheophyta</taxon>
        <taxon>Spermatophyta</taxon>
        <taxon>Magnoliopsida</taxon>
        <taxon>Magnoliidae</taxon>
        <taxon>Laurales</taxon>
        <taxon>Lauraceae</taxon>
        <taxon>Persea</taxon>
    </lineage>
</organism>
<dbReference type="Proteomes" id="UP001234297">
    <property type="component" value="Chromosome 7"/>
</dbReference>
<gene>
    <name evidence="1" type="ORF">MRB53_022991</name>
</gene>
<evidence type="ECO:0000313" key="2">
    <source>
        <dbReference type="Proteomes" id="UP001234297"/>
    </source>
</evidence>
<evidence type="ECO:0000313" key="1">
    <source>
        <dbReference type="EMBL" id="KAJ8629668.1"/>
    </source>
</evidence>
<name>A0ACC2L9E0_PERAE</name>
<reference evidence="1 2" key="1">
    <citation type="journal article" date="2022" name="Hortic Res">
        <title>A haplotype resolved chromosomal level avocado genome allows analysis of novel avocado genes.</title>
        <authorList>
            <person name="Nath O."/>
            <person name="Fletcher S.J."/>
            <person name="Hayward A."/>
            <person name="Shaw L.M."/>
            <person name="Masouleh A.K."/>
            <person name="Furtado A."/>
            <person name="Henry R.J."/>
            <person name="Mitter N."/>
        </authorList>
    </citation>
    <scope>NUCLEOTIDE SEQUENCE [LARGE SCALE GENOMIC DNA]</scope>
    <source>
        <strain evidence="2">cv. Hass</strain>
    </source>
</reference>
<keyword evidence="2" id="KW-1185">Reference proteome</keyword>
<protein>
    <submittedName>
        <fullName evidence="1">Uncharacterized protein</fullName>
    </submittedName>
</protein>
<proteinExistence type="predicted"/>
<dbReference type="EMBL" id="CM056815">
    <property type="protein sequence ID" value="KAJ8629668.1"/>
    <property type="molecule type" value="Genomic_DNA"/>
</dbReference>
<comment type="caution">
    <text evidence="1">The sequence shown here is derived from an EMBL/GenBank/DDBJ whole genome shotgun (WGS) entry which is preliminary data.</text>
</comment>